<evidence type="ECO:0000256" key="2">
    <source>
        <dbReference type="ARBA" id="ARBA00008044"/>
    </source>
</evidence>
<proteinExistence type="inferred from homology"/>
<reference evidence="5 6" key="1">
    <citation type="journal article" date="2018" name="PLoS Genet.">
        <title>Repeat elements organise 3D genome structure and mediate transcription in the filamentous fungus Epichloe festucae.</title>
        <authorList>
            <person name="Winter D.J."/>
            <person name="Ganley A.R.D."/>
            <person name="Young C.A."/>
            <person name="Liachko I."/>
            <person name="Schardl C.L."/>
            <person name="Dupont P.Y."/>
            <person name="Berry D."/>
            <person name="Ram A."/>
            <person name="Scott B."/>
            <person name="Cox M.P."/>
        </authorList>
    </citation>
    <scope>NUCLEOTIDE SEQUENCE [LARGE SCALE GENOMIC DNA]</scope>
    <source>
        <strain evidence="5 6">Fl1</strain>
    </source>
</reference>
<dbReference type="Pfam" id="PF09766">
    <property type="entry name" value="FmiP_Thoc5"/>
    <property type="match status" value="1"/>
</dbReference>
<comment type="subcellular location">
    <subcellularLocation>
        <location evidence="1">Nucleus</location>
    </subcellularLocation>
</comment>
<dbReference type="PANTHER" id="PTHR36851:SF1">
    <property type="entry name" value="GLYCO_TRANS_2-LIKE DOMAIN-CONTAINING PROTEIN"/>
    <property type="match status" value="1"/>
</dbReference>
<keyword evidence="4" id="KW-0175">Coiled coil</keyword>
<feature type="coiled-coil region" evidence="4">
    <location>
        <begin position="150"/>
        <end position="191"/>
    </location>
</feature>
<dbReference type="EMBL" id="CP031387">
    <property type="protein sequence ID" value="QPG99809.1"/>
    <property type="molecule type" value="Genomic_DNA"/>
</dbReference>
<dbReference type="Proteomes" id="UP000594364">
    <property type="component" value="Chromosome 3"/>
</dbReference>
<dbReference type="InterPro" id="IPR019163">
    <property type="entry name" value="THO_Thoc5"/>
</dbReference>
<protein>
    <submittedName>
        <fullName evidence="5">Uncharacterized protein</fullName>
    </submittedName>
</protein>
<organism evidence="5 6">
    <name type="scientific">Epichloe festucae (strain Fl1)</name>
    <dbReference type="NCBI Taxonomy" id="877507"/>
    <lineage>
        <taxon>Eukaryota</taxon>
        <taxon>Fungi</taxon>
        <taxon>Dikarya</taxon>
        <taxon>Ascomycota</taxon>
        <taxon>Pezizomycotina</taxon>
        <taxon>Sordariomycetes</taxon>
        <taxon>Hypocreomycetidae</taxon>
        <taxon>Hypocreales</taxon>
        <taxon>Clavicipitaceae</taxon>
        <taxon>Epichloe</taxon>
    </lineage>
</organism>
<name>A0A7S9PVA3_EPIFF</name>
<keyword evidence="6" id="KW-1185">Reference proteome</keyword>
<dbReference type="PANTHER" id="PTHR36851">
    <property type="entry name" value="UNNAMED PRODUCT"/>
    <property type="match status" value="1"/>
</dbReference>
<dbReference type="AlphaFoldDB" id="A0A7S9PVA3"/>
<evidence type="ECO:0000256" key="1">
    <source>
        <dbReference type="ARBA" id="ARBA00004123"/>
    </source>
</evidence>
<sequence>MTVDKIVSEPSLVAVLQISNQARDQAHALLRLTDEASDVSPSAEMLAEIAKQQKHLLTSISHLRGLHRNACISARETKTQTAEARQEVDRLHLQLQNLYYEQRHLQGEIVACESYDHKYQQLPLIPVDEFLAQHPDHTGDDDNELVIARIDHERTEREGLEQQRQELLKRKQKLIAENKRRKDDLANLDQDLEKFIDVRFPFNAPAIRRQLSQNMDHQDEITVGLKTNKGMLCLRLRYHSPQTLANILRQSPELDNIFRSEMKPPFTKTYMYNWSWNQYSVTTASTLNYECPTRQANHYTHMVKVAGLIIGMATRQTGLEHFLEQPLVSVLDHCRRLAQLIPCVKDILDSPHSQARYSRRHLSSGHFTNITSMHHAHAETASTTMYAALIISGRNAHSAPVTVRVADVLWCAAGTSGLYQESTIAGPISVFSLLLTLVDRVGVLDCDVEAIFEDIHMNIECFIALYGNLTCQTVLSPVSQSNATGGGKGDIRGTALNIKARYKQAVRHDTCGVR</sequence>
<comment type="similarity">
    <text evidence="2">Belongs to the THOC5 family.</text>
</comment>
<dbReference type="OrthoDB" id="20582at2759"/>
<accession>A0A7S9PVA3</accession>
<evidence type="ECO:0000256" key="3">
    <source>
        <dbReference type="ARBA" id="ARBA00023242"/>
    </source>
</evidence>
<evidence type="ECO:0000256" key="4">
    <source>
        <dbReference type="SAM" id="Coils"/>
    </source>
</evidence>
<evidence type="ECO:0000313" key="6">
    <source>
        <dbReference type="Proteomes" id="UP000594364"/>
    </source>
</evidence>
<evidence type="ECO:0000313" key="5">
    <source>
        <dbReference type="EMBL" id="QPG99809.1"/>
    </source>
</evidence>
<keyword evidence="3" id="KW-0539">Nucleus</keyword>
<gene>
    <name evidence="5" type="ORF">C2857_002603</name>
</gene>
<dbReference type="GO" id="GO:0005634">
    <property type="term" value="C:nucleus"/>
    <property type="evidence" value="ECO:0007669"/>
    <property type="project" value="UniProtKB-SubCell"/>
</dbReference>